<evidence type="ECO:0000256" key="5">
    <source>
        <dbReference type="ARBA" id="ARBA00036813"/>
    </source>
</evidence>
<accession>A0ABQ8KAV3</accession>
<evidence type="ECO:0000313" key="8">
    <source>
        <dbReference type="Proteomes" id="UP000814176"/>
    </source>
</evidence>
<gene>
    <name evidence="7" type="ORF">C8Q71DRAFT_769437</name>
</gene>
<dbReference type="PANTHER" id="PTHR43272:SF83">
    <property type="entry name" value="ACYL-COA SYNTHETASE LONG-CHAIN, ISOFORM J"/>
    <property type="match status" value="1"/>
</dbReference>
<evidence type="ECO:0000313" key="7">
    <source>
        <dbReference type="EMBL" id="KAH9834529.1"/>
    </source>
</evidence>
<feature type="domain" description="AMP-dependent synthetase/ligase" evidence="6">
    <location>
        <begin position="99"/>
        <end position="506"/>
    </location>
</feature>
<dbReference type="RefSeq" id="XP_047777060.1">
    <property type="nucleotide sequence ID" value="XM_047924285.1"/>
</dbReference>
<keyword evidence="4" id="KW-0067">ATP-binding</keyword>
<dbReference type="SUPFAM" id="SSF56801">
    <property type="entry name" value="Acetyl-CoA synthetase-like"/>
    <property type="match status" value="1"/>
</dbReference>
<comment type="caution">
    <text evidence="7">The sequence shown here is derived from an EMBL/GenBank/DDBJ whole genome shotgun (WGS) entry which is preliminary data.</text>
</comment>
<dbReference type="InterPro" id="IPR000873">
    <property type="entry name" value="AMP-dep_synth/lig_dom"/>
</dbReference>
<comment type="catalytic activity">
    <reaction evidence="5">
        <text>a long-chain fatty acid + ATP + CoA = a long-chain fatty acyl-CoA + AMP + diphosphate</text>
        <dbReference type="Rhea" id="RHEA:15421"/>
        <dbReference type="ChEBI" id="CHEBI:30616"/>
        <dbReference type="ChEBI" id="CHEBI:33019"/>
        <dbReference type="ChEBI" id="CHEBI:57287"/>
        <dbReference type="ChEBI" id="CHEBI:57560"/>
        <dbReference type="ChEBI" id="CHEBI:83139"/>
        <dbReference type="ChEBI" id="CHEBI:456215"/>
        <dbReference type="EC" id="6.2.1.3"/>
    </reaction>
</comment>
<keyword evidence="3" id="KW-0547">Nucleotide-binding</keyword>
<organism evidence="7 8">
    <name type="scientific">Rhodofomes roseus</name>
    <dbReference type="NCBI Taxonomy" id="34475"/>
    <lineage>
        <taxon>Eukaryota</taxon>
        <taxon>Fungi</taxon>
        <taxon>Dikarya</taxon>
        <taxon>Basidiomycota</taxon>
        <taxon>Agaricomycotina</taxon>
        <taxon>Agaricomycetes</taxon>
        <taxon>Polyporales</taxon>
        <taxon>Rhodofomes</taxon>
    </lineage>
</organism>
<protein>
    <submittedName>
        <fullName evidence="7">Long-chain-fatty-acid-CoA-ligase</fullName>
    </submittedName>
</protein>
<evidence type="ECO:0000256" key="3">
    <source>
        <dbReference type="ARBA" id="ARBA00022741"/>
    </source>
</evidence>
<dbReference type="GeneID" id="72005017"/>
<keyword evidence="8" id="KW-1185">Reference proteome</keyword>
<proteinExistence type="inferred from homology"/>
<dbReference type="EMBL" id="JADCUA010000015">
    <property type="protein sequence ID" value="KAH9834529.1"/>
    <property type="molecule type" value="Genomic_DNA"/>
</dbReference>
<reference evidence="7 8" key="1">
    <citation type="journal article" date="2021" name="Environ. Microbiol.">
        <title>Gene family expansions and transcriptome signatures uncover fungal adaptations to wood decay.</title>
        <authorList>
            <person name="Hage H."/>
            <person name="Miyauchi S."/>
            <person name="Viragh M."/>
            <person name="Drula E."/>
            <person name="Min B."/>
            <person name="Chaduli D."/>
            <person name="Navarro D."/>
            <person name="Favel A."/>
            <person name="Norest M."/>
            <person name="Lesage-Meessen L."/>
            <person name="Balint B."/>
            <person name="Merenyi Z."/>
            <person name="de Eugenio L."/>
            <person name="Morin E."/>
            <person name="Martinez A.T."/>
            <person name="Baldrian P."/>
            <person name="Stursova M."/>
            <person name="Martinez M.J."/>
            <person name="Novotny C."/>
            <person name="Magnuson J.K."/>
            <person name="Spatafora J.W."/>
            <person name="Maurice S."/>
            <person name="Pangilinan J."/>
            <person name="Andreopoulos W."/>
            <person name="LaButti K."/>
            <person name="Hundley H."/>
            <person name="Na H."/>
            <person name="Kuo A."/>
            <person name="Barry K."/>
            <person name="Lipzen A."/>
            <person name="Henrissat B."/>
            <person name="Riley R."/>
            <person name="Ahrendt S."/>
            <person name="Nagy L.G."/>
            <person name="Grigoriev I.V."/>
            <person name="Martin F."/>
            <person name="Rosso M.N."/>
        </authorList>
    </citation>
    <scope>NUCLEOTIDE SEQUENCE [LARGE SCALE GENOMIC DNA]</scope>
    <source>
        <strain evidence="7 8">CIRM-BRFM 1785</strain>
    </source>
</reference>
<keyword evidence="2" id="KW-0436">Ligase</keyword>
<comment type="similarity">
    <text evidence="1">Belongs to the ATP-dependent AMP-binding enzyme family.</text>
</comment>
<dbReference type="PANTHER" id="PTHR43272">
    <property type="entry name" value="LONG-CHAIN-FATTY-ACID--COA LIGASE"/>
    <property type="match status" value="1"/>
</dbReference>
<dbReference type="Proteomes" id="UP000814176">
    <property type="component" value="Unassembled WGS sequence"/>
</dbReference>
<evidence type="ECO:0000259" key="6">
    <source>
        <dbReference type="Pfam" id="PF00501"/>
    </source>
</evidence>
<dbReference type="Pfam" id="PF00501">
    <property type="entry name" value="AMP-binding"/>
    <property type="match status" value="1"/>
</dbReference>
<dbReference type="InterPro" id="IPR042099">
    <property type="entry name" value="ANL_N_sf"/>
</dbReference>
<evidence type="ECO:0000256" key="1">
    <source>
        <dbReference type="ARBA" id="ARBA00006432"/>
    </source>
</evidence>
<sequence length="688" mass="75776">MPSKRFPNPGSVEVGPEKVEGETRIRRSVLSPDKLVTQPWEGIDTVYDVLMYAARTHGTKQSYGYRELVDTHEEEKEVKKVVGGKEVTEKKTWKYFQLSDYKYLTFQQVKEAAVEVAGALLELGIQKTDVVNVYSATSPNWQIMSYGCATIATAIATAYETLGESGLQHALNEPECVAMFTNAELLKVVANVAPNVPSLRIVIYDGKADETLLEKIRTAREGVRVLHIDELRQLGKNTSEETLKERRPVPEDTACIMYTSGTTGAPKGVIISHANAIASVGAVYTFIGHHLKSDDAYLAYLPLSHVLEYIVEMCLFFVGMTFGYARVKTLMDTSVRNCLGDIRAFKPTIMVGVPQVWEMIRKGIEGKVNQGGSIKKSMFNASISIKKAGVPGLSELVDSAVFSQVRAATGGRLRLALSGGAALSVETQEFLALALVKMIPGYGLTETCGMTAIFPPEYSKFGEVGLPVPSMEIKLKDVVEANYLSTNDPPQGEVWVRGASLTKGYFKRDDLNNDPSIFTPDGWFRTGDVGQWNPDGTLSLIDRIKNLVKLQGGEYIALERLESVYKSCNLVSNICVHAHPDAKQPIAIIIPHEPNLRHALESKSLGLPAHTALPDLCKDDRVREFVMKECNAVGKKNGFKPMEILESIVLTADEWTPESGLVTAAQKVQRRKVAEHYADEIKAIYKPI</sequence>
<name>A0ABQ8KAV3_9APHY</name>
<dbReference type="InterPro" id="IPR020845">
    <property type="entry name" value="AMP-binding_CS"/>
</dbReference>
<dbReference type="Gene3D" id="3.40.50.12780">
    <property type="entry name" value="N-terminal domain of ligase-like"/>
    <property type="match status" value="1"/>
</dbReference>
<evidence type="ECO:0000256" key="2">
    <source>
        <dbReference type="ARBA" id="ARBA00022598"/>
    </source>
</evidence>
<evidence type="ECO:0000256" key="4">
    <source>
        <dbReference type="ARBA" id="ARBA00022840"/>
    </source>
</evidence>
<dbReference type="PROSITE" id="PS00455">
    <property type="entry name" value="AMP_BINDING"/>
    <property type="match status" value="1"/>
</dbReference>